<dbReference type="OrthoDB" id="3683444at2"/>
<feature type="region of interest" description="Disordered" evidence="1">
    <location>
        <begin position="84"/>
        <end position="160"/>
    </location>
</feature>
<evidence type="ECO:0000313" key="3">
    <source>
        <dbReference type="Proteomes" id="UP000287830"/>
    </source>
</evidence>
<protein>
    <submittedName>
        <fullName evidence="2">Transcriptional regulator</fullName>
    </submittedName>
</protein>
<sequence length="160" mass="17104">MSREGKIAQTFVELADTLVADFDVIDFLQQLTARCRDIFAVTDAAVVLAYPGPQMYSPAPCDPSPALSRVLDVALREGPALDAYRTAEPVAPATSPKLPPRGPTSPRRPGQPVTPMSAPSRCGCAGRPSAACCSCGPPTVRCRWTTSPWRRRSPTRPPSV</sequence>
<organism evidence="2 3">
    <name type="scientific">Streptomyces chrestomyceticus JCM 4735</name>
    <dbReference type="NCBI Taxonomy" id="1306181"/>
    <lineage>
        <taxon>Bacteria</taxon>
        <taxon>Bacillati</taxon>
        <taxon>Actinomycetota</taxon>
        <taxon>Actinomycetes</taxon>
        <taxon>Kitasatosporales</taxon>
        <taxon>Streptomycetaceae</taxon>
        <taxon>Streptomyces</taxon>
    </lineage>
</organism>
<gene>
    <name evidence="2" type="ORF">OEIGOIKO_07943</name>
</gene>
<reference evidence="2 3" key="1">
    <citation type="submission" date="2018-11" db="EMBL/GenBank/DDBJ databases">
        <title>Whole genome sequence of Streptomyces chrestomyceticus NBRC 13444(T).</title>
        <authorList>
            <person name="Komaki H."/>
            <person name="Tamura T."/>
        </authorList>
    </citation>
    <scope>NUCLEOTIDE SEQUENCE [LARGE SCALE GENOMIC DNA]</scope>
    <source>
        <strain evidence="2 3">NBRC 13444</strain>
    </source>
</reference>
<dbReference type="GeneID" id="95626565"/>
<dbReference type="EMBL" id="BHZC01000001">
    <property type="protein sequence ID" value="GCD40086.1"/>
    <property type="molecule type" value="Genomic_DNA"/>
</dbReference>
<dbReference type="RefSeq" id="WP_125048865.1">
    <property type="nucleotide sequence ID" value="NZ_BHZC01000001.1"/>
</dbReference>
<name>A0A7U9L5Q6_9ACTN</name>
<dbReference type="Proteomes" id="UP000287830">
    <property type="component" value="Unassembled WGS sequence"/>
</dbReference>
<proteinExistence type="predicted"/>
<dbReference type="AlphaFoldDB" id="A0A7U9L5Q6"/>
<evidence type="ECO:0000256" key="1">
    <source>
        <dbReference type="SAM" id="MobiDB-lite"/>
    </source>
</evidence>
<evidence type="ECO:0000313" key="2">
    <source>
        <dbReference type="EMBL" id="GCD40086.1"/>
    </source>
</evidence>
<accession>A0A7U9L5Q6</accession>
<comment type="caution">
    <text evidence="2">The sequence shown here is derived from an EMBL/GenBank/DDBJ whole genome shotgun (WGS) entry which is preliminary data.</text>
</comment>